<organism evidence="3 4">
    <name type="scientific">Stephania japonica</name>
    <dbReference type="NCBI Taxonomy" id="461633"/>
    <lineage>
        <taxon>Eukaryota</taxon>
        <taxon>Viridiplantae</taxon>
        <taxon>Streptophyta</taxon>
        <taxon>Embryophyta</taxon>
        <taxon>Tracheophyta</taxon>
        <taxon>Spermatophyta</taxon>
        <taxon>Magnoliopsida</taxon>
        <taxon>Ranunculales</taxon>
        <taxon>Menispermaceae</taxon>
        <taxon>Menispermoideae</taxon>
        <taxon>Cissampelideae</taxon>
        <taxon>Stephania</taxon>
    </lineage>
</organism>
<feature type="region of interest" description="Disordered" evidence="1">
    <location>
        <begin position="80"/>
        <end position="104"/>
    </location>
</feature>
<dbReference type="EMBL" id="JBBNAE010000011">
    <property type="protein sequence ID" value="KAK9084935.1"/>
    <property type="molecule type" value="Genomic_DNA"/>
</dbReference>
<feature type="compositionally biased region" description="Basic and acidic residues" evidence="1">
    <location>
        <begin position="95"/>
        <end position="104"/>
    </location>
</feature>
<name>A0AAP0E452_9MAGN</name>
<evidence type="ECO:0000259" key="2">
    <source>
        <dbReference type="PROSITE" id="PS51393"/>
    </source>
</evidence>
<comment type="caution">
    <text evidence="3">The sequence shown here is derived from an EMBL/GenBank/DDBJ whole genome shotgun (WGS) entry which is preliminary data.</text>
</comment>
<dbReference type="GO" id="GO:0016702">
    <property type="term" value="F:oxidoreductase activity, acting on single donors with incorporation of molecular oxygen, incorporation of two atoms of oxygen"/>
    <property type="evidence" value="ECO:0007669"/>
    <property type="project" value="InterPro"/>
</dbReference>
<dbReference type="GO" id="GO:0046872">
    <property type="term" value="F:metal ion binding"/>
    <property type="evidence" value="ECO:0007669"/>
    <property type="project" value="InterPro"/>
</dbReference>
<feature type="domain" description="Lipoxygenase" evidence="2">
    <location>
        <begin position="1"/>
        <end position="67"/>
    </location>
</feature>
<dbReference type="Gene3D" id="1.20.245.10">
    <property type="entry name" value="Lipoxygenase-1, Domain 5"/>
    <property type="match status" value="1"/>
</dbReference>
<sequence>MPDEDPTNDEYTKFLTKPENAMLQCLPSRIQALKVMGILDVLSTHSTDEEYIADKMEASWEDSPAIKGDTVSGVIGVGYDRATDPSFTGDPGTSKGKEVLGDYI</sequence>
<dbReference type="InterPro" id="IPR036226">
    <property type="entry name" value="LipOase_C_sf"/>
</dbReference>
<evidence type="ECO:0000313" key="4">
    <source>
        <dbReference type="Proteomes" id="UP001417504"/>
    </source>
</evidence>
<gene>
    <name evidence="3" type="ORF">Sjap_025346</name>
</gene>
<reference evidence="3 4" key="1">
    <citation type="submission" date="2024-01" db="EMBL/GenBank/DDBJ databases">
        <title>Genome assemblies of Stephania.</title>
        <authorList>
            <person name="Yang L."/>
        </authorList>
    </citation>
    <scope>NUCLEOTIDE SEQUENCE [LARGE SCALE GENOMIC DNA]</scope>
    <source>
        <strain evidence="3">QJT</strain>
        <tissue evidence="3">Leaf</tissue>
    </source>
</reference>
<protein>
    <recommendedName>
        <fullName evidence="2">Lipoxygenase domain-containing protein</fullName>
    </recommendedName>
</protein>
<dbReference type="PROSITE" id="PS51393">
    <property type="entry name" value="LIPOXYGENASE_3"/>
    <property type="match status" value="1"/>
</dbReference>
<evidence type="ECO:0000313" key="3">
    <source>
        <dbReference type="EMBL" id="KAK9084935.1"/>
    </source>
</evidence>
<dbReference type="AlphaFoldDB" id="A0AAP0E452"/>
<dbReference type="Pfam" id="PF00305">
    <property type="entry name" value="Lipoxygenase"/>
    <property type="match status" value="1"/>
</dbReference>
<dbReference type="SUPFAM" id="SSF48484">
    <property type="entry name" value="Lipoxigenase"/>
    <property type="match status" value="1"/>
</dbReference>
<dbReference type="InterPro" id="IPR013819">
    <property type="entry name" value="LipOase_C"/>
</dbReference>
<proteinExistence type="predicted"/>
<keyword evidence="4" id="KW-1185">Reference proteome</keyword>
<accession>A0AAP0E452</accession>
<dbReference type="Proteomes" id="UP001417504">
    <property type="component" value="Unassembled WGS sequence"/>
</dbReference>
<evidence type="ECO:0000256" key="1">
    <source>
        <dbReference type="SAM" id="MobiDB-lite"/>
    </source>
</evidence>